<evidence type="ECO:0000256" key="4">
    <source>
        <dbReference type="ARBA" id="ARBA00022519"/>
    </source>
</evidence>
<evidence type="ECO:0000256" key="7">
    <source>
        <dbReference type="ARBA" id="ARBA00023136"/>
    </source>
</evidence>
<dbReference type="EMBL" id="UFZQ01000001">
    <property type="protein sequence ID" value="STE86332.1"/>
    <property type="molecule type" value="Genomic_DNA"/>
</dbReference>
<keyword evidence="7" id="KW-0472">Membrane</keyword>
<proteinExistence type="inferred from homology"/>
<reference evidence="8 9" key="1">
    <citation type="submission" date="2018-06" db="EMBL/GenBank/DDBJ databases">
        <authorList>
            <consortium name="Pathogen Informatics"/>
            <person name="Doyle S."/>
        </authorList>
    </citation>
    <scope>NUCLEOTIDE SEQUENCE [LARGE SCALE GENOMIC DNA]</scope>
    <source>
        <strain evidence="8 9">NCTC10418</strain>
    </source>
</reference>
<dbReference type="GO" id="GO:0005886">
    <property type="term" value="C:plasma membrane"/>
    <property type="evidence" value="ECO:0007669"/>
    <property type="project" value="UniProtKB-SubCell"/>
</dbReference>
<keyword evidence="3" id="KW-1003">Cell membrane</keyword>
<evidence type="ECO:0000313" key="8">
    <source>
        <dbReference type="EMBL" id="STE86332.1"/>
    </source>
</evidence>
<protein>
    <submittedName>
        <fullName evidence="8">Inner membrane protein</fullName>
    </submittedName>
</protein>
<evidence type="ECO:0000313" key="9">
    <source>
        <dbReference type="Proteomes" id="UP000255460"/>
    </source>
</evidence>
<comment type="similarity">
    <text evidence="2">Belongs to the GhoT/OrtT toxin family.</text>
</comment>
<name>A0A376KVC4_ECOLX</name>
<evidence type="ECO:0000256" key="5">
    <source>
        <dbReference type="ARBA" id="ARBA00022692"/>
    </source>
</evidence>
<gene>
    <name evidence="8" type="primary">ydcX</name>
    <name evidence="8" type="ORF">NCTC10418_03971</name>
</gene>
<comment type="subcellular location">
    <subcellularLocation>
        <location evidence="1">Cell inner membrane</location>
        <topology evidence="1">Multi-pass membrane protein</topology>
    </subcellularLocation>
</comment>
<sequence>MDKGKLLFDDFFLKLVKKLDARQKMTHICARFIHLAGRPYMSLYQHMLVFYAVMAAIAFLITWFLSHDKKRIRFLSAFLVGATWPMSFPVALLFSLF</sequence>
<keyword evidence="6" id="KW-1133">Transmembrane helix</keyword>
<keyword evidence="4" id="KW-0997">Cell inner membrane</keyword>
<evidence type="ECO:0000256" key="1">
    <source>
        <dbReference type="ARBA" id="ARBA00004429"/>
    </source>
</evidence>
<evidence type="ECO:0000256" key="6">
    <source>
        <dbReference type="ARBA" id="ARBA00022989"/>
    </source>
</evidence>
<dbReference type="AlphaFoldDB" id="A0A376KVC4"/>
<organism evidence="8 9">
    <name type="scientific">Escherichia coli</name>
    <dbReference type="NCBI Taxonomy" id="562"/>
    <lineage>
        <taxon>Bacteria</taxon>
        <taxon>Pseudomonadati</taxon>
        <taxon>Pseudomonadota</taxon>
        <taxon>Gammaproteobacteria</taxon>
        <taxon>Enterobacterales</taxon>
        <taxon>Enterobacteriaceae</taxon>
        <taxon>Escherichia</taxon>
    </lineage>
</organism>
<accession>A0A376KVC4</accession>
<dbReference type="Pfam" id="PF10753">
    <property type="entry name" value="Toxin_GhoT_OrtT"/>
    <property type="match status" value="1"/>
</dbReference>
<dbReference type="InterPro" id="IPR019689">
    <property type="entry name" value="Toxin_GhoT/OrtT"/>
</dbReference>
<keyword evidence="5" id="KW-0812">Transmembrane</keyword>
<dbReference type="Proteomes" id="UP000255460">
    <property type="component" value="Unassembled WGS sequence"/>
</dbReference>
<evidence type="ECO:0000256" key="2">
    <source>
        <dbReference type="ARBA" id="ARBA00010408"/>
    </source>
</evidence>
<evidence type="ECO:0000256" key="3">
    <source>
        <dbReference type="ARBA" id="ARBA00022475"/>
    </source>
</evidence>